<dbReference type="EMBL" id="JACOOI010000013">
    <property type="protein sequence ID" value="MBC5643798.1"/>
    <property type="molecule type" value="Genomic_DNA"/>
</dbReference>
<accession>A0ABR7E3K7</accession>
<dbReference type="Proteomes" id="UP000644010">
    <property type="component" value="Unassembled WGS sequence"/>
</dbReference>
<sequence length="106" mass="12349">MKGFEIIHNGNKKIVAVNDGLLTIHLFDNKGDCRIYTDVFDYESSQKSIWHNWEKISLGDDFLMKFVEIDEPSIPFCKEDIEVVKPITKMEIFRTLEAKLKKEGLI</sequence>
<dbReference type="RefSeq" id="WP_186959743.1">
    <property type="nucleotide sequence ID" value="NZ_JACOOI010000013.1"/>
</dbReference>
<gene>
    <name evidence="1" type="ORF">H8S77_12960</name>
</gene>
<evidence type="ECO:0000313" key="2">
    <source>
        <dbReference type="Proteomes" id="UP000644010"/>
    </source>
</evidence>
<protein>
    <submittedName>
        <fullName evidence="1">Uncharacterized protein</fullName>
    </submittedName>
</protein>
<evidence type="ECO:0000313" key="1">
    <source>
        <dbReference type="EMBL" id="MBC5643798.1"/>
    </source>
</evidence>
<organism evidence="1 2">
    <name type="scientific">Parabacteroides segnis</name>
    <dbReference type="NCBI Taxonomy" id="2763058"/>
    <lineage>
        <taxon>Bacteria</taxon>
        <taxon>Pseudomonadati</taxon>
        <taxon>Bacteroidota</taxon>
        <taxon>Bacteroidia</taxon>
        <taxon>Bacteroidales</taxon>
        <taxon>Tannerellaceae</taxon>
        <taxon>Parabacteroides</taxon>
    </lineage>
</organism>
<reference evidence="1 2" key="1">
    <citation type="submission" date="2020-08" db="EMBL/GenBank/DDBJ databases">
        <title>Genome public.</title>
        <authorList>
            <person name="Liu C."/>
            <person name="Sun Q."/>
        </authorList>
    </citation>
    <scope>NUCLEOTIDE SEQUENCE [LARGE SCALE GENOMIC DNA]</scope>
    <source>
        <strain evidence="1 2">BX2</strain>
    </source>
</reference>
<comment type="caution">
    <text evidence="1">The sequence shown here is derived from an EMBL/GenBank/DDBJ whole genome shotgun (WGS) entry which is preliminary data.</text>
</comment>
<name>A0ABR7E3K7_9BACT</name>
<keyword evidence="2" id="KW-1185">Reference proteome</keyword>
<proteinExistence type="predicted"/>